<evidence type="ECO:0000313" key="4">
    <source>
        <dbReference type="Proteomes" id="UP000002729"/>
    </source>
</evidence>
<dbReference type="SUPFAM" id="SSF57184">
    <property type="entry name" value="Growth factor receptor domain"/>
    <property type="match status" value="2"/>
</dbReference>
<feature type="compositionally biased region" description="Basic and acidic residues" evidence="1">
    <location>
        <begin position="2919"/>
        <end position="2928"/>
    </location>
</feature>
<keyword evidence="2" id="KW-1133">Transmembrane helix</keyword>
<feature type="compositionally biased region" description="Acidic residues" evidence="1">
    <location>
        <begin position="1104"/>
        <end position="1116"/>
    </location>
</feature>
<dbReference type="InterPro" id="IPR011050">
    <property type="entry name" value="Pectin_lyase_fold/virulence"/>
</dbReference>
<dbReference type="OrthoDB" id="205145at2759"/>
<dbReference type="GeneID" id="20224008"/>
<feature type="transmembrane region" description="Helical" evidence="2">
    <location>
        <begin position="2506"/>
        <end position="2526"/>
    </location>
</feature>
<keyword evidence="2" id="KW-0472">Membrane</keyword>
<proteinExistence type="predicted"/>
<dbReference type="PANTHER" id="PTHR46967">
    <property type="entry name" value="INSULIN-LIKE GROWTH FACTOR BINDING PROTEIN,N-TERMINAL"/>
    <property type="match status" value="1"/>
</dbReference>
<feature type="region of interest" description="Disordered" evidence="1">
    <location>
        <begin position="1104"/>
        <end position="1134"/>
    </location>
</feature>
<feature type="compositionally biased region" description="Low complexity" evidence="1">
    <location>
        <begin position="208"/>
        <end position="247"/>
    </location>
</feature>
<evidence type="ECO:0008006" key="5">
    <source>
        <dbReference type="Google" id="ProtNLM"/>
    </source>
</evidence>
<dbReference type="KEGG" id="aaf:AURANDRAFT_62682"/>
<accession>F0Y4G7</accession>
<reference evidence="3 4" key="1">
    <citation type="journal article" date="2011" name="Proc. Natl. Acad. Sci. U.S.A.">
        <title>Niche of harmful alga Aureococcus anophagefferens revealed through ecogenomics.</title>
        <authorList>
            <person name="Gobler C.J."/>
            <person name="Berry D.L."/>
            <person name="Dyhrman S.T."/>
            <person name="Wilhelm S.W."/>
            <person name="Salamov A."/>
            <person name="Lobanov A.V."/>
            <person name="Zhang Y."/>
            <person name="Collier J.L."/>
            <person name="Wurch L.L."/>
            <person name="Kustka A.B."/>
            <person name="Dill B.D."/>
            <person name="Shah M."/>
            <person name="VerBerkmoes N.C."/>
            <person name="Kuo A."/>
            <person name="Terry A."/>
            <person name="Pangilinan J."/>
            <person name="Lindquist E.A."/>
            <person name="Lucas S."/>
            <person name="Paulsen I.T."/>
            <person name="Hattenrath-Lehmann T.K."/>
            <person name="Talmage S.C."/>
            <person name="Walker E.A."/>
            <person name="Koch F."/>
            <person name="Burson A.M."/>
            <person name="Marcoval M.A."/>
            <person name="Tang Y.Z."/>
            <person name="Lecleir G.R."/>
            <person name="Coyne K.J."/>
            <person name="Berg G.M."/>
            <person name="Bertrand E.M."/>
            <person name="Saito M.A."/>
            <person name="Gladyshev V.N."/>
            <person name="Grigoriev I.V."/>
        </authorList>
    </citation>
    <scope>NUCLEOTIDE SEQUENCE [LARGE SCALE GENOMIC DNA]</scope>
    <source>
        <strain evidence="4">CCMP 1984</strain>
    </source>
</reference>
<dbReference type="InParanoid" id="F0Y4G7"/>
<dbReference type="Proteomes" id="UP000002729">
    <property type="component" value="Unassembled WGS sequence"/>
</dbReference>
<gene>
    <name evidence="3" type="ORF">AURANDRAFT_62682</name>
</gene>
<feature type="transmembrane region" description="Helical" evidence="2">
    <location>
        <begin position="2405"/>
        <end position="2425"/>
    </location>
</feature>
<evidence type="ECO:0000256" key="1">
    <source>
        <dbReference type="SAM" id="MobiDB-lite"/>
    </source>
</evidence>
<keyword evidence="2" id="KW-0812">Transmembrane</keyword>
<dbReference type="PANTHER" id="PTHR46967:SF2">
    <property type="entry name" value="SUSHI, VON WILLEBRAND FACTOR TYPE A, EGF AND PENTRAXIN DOMAIN-CONTAINING PROTEIN 1-LIKE"/>
    <property type="match status" value="1"/>
</dbReference>
<feature type="region of interest" description="Disordered" evidence="1">
    <location>
        <begin position="17"/>
        <end position="320"/>
    </location>
</feature>
<keyword evidence="4" id="KW-1185">Reference proteome</keyword>
<evidence type="ECO:0000313" key="3">
    <source>
        <dbReference type="EMBL" id="EGB10397.1"/>
    </source>
</evidence>
<sequence length="2989" mass="322278">MMRRLPLVVAVLLEDYDDYSTDDNTPTDDHSTDDNTPTDDNPTDDNTPTDDYPTDDNTPTDDYPTDDNTPTDDYSTDDHSTDDNTPTDDYSTDDHSTDDNTPTDDHSTDDNTPTDDNPTDDNTPTDDYPTDDNTPTDDYSTDDNTPTDDYPTDDNTPTDDYPTDDNTPTDDYSTDDHSTDDNTPTDDYSTDDHSTDDNTPTDDHSTDDNTPTDDNPTDDNTPTDDYPTDDNTPTDDYPTDDNTPTDDYSTDDHSTDDNTPTDDYSTDDHSTDDNTPTDDHSTDDNTPTDDNPTDDNTPTDDYPTDDNTPTDDYPTDDNTPTLEVEMLFDGMTLSEAEDNEYVFILAMATLADIPAEQIAVYFYEGGRRKRGRRRLEDSSVVAYYTLTYYDYSEYSDSTNSLSEISDSDIDTAVADAAADEGASSTFSSFSTQSYALVGGTVMEDDAWSYDYGGDDYGYGYEGCDDSTTWYKSGSPDKDCAYLWTQNNIDAKCYSWENDDGQQAYLACYDACGTCYLASDSTESPTSTPAPSGQCATATINMYDAYGDGWNGGEITIYSEEGTDSSTSVATATFYDGKTGTQAMCLPEGCYTVTPTEEGIFPSEITWDIAGVVSGDIYDEVTFSVVDSGGLALSASGCSFTASPTITPKPSLSPVPTAVPTSCSVFQFLMFDQYGDGWNGAYFQMKSGSTTLAEFSLDSDETILGTGATLTSSLPDAWETRDSQTFGVCRSYNTQVKNNVGRATSEMACWDSCLMLLNPLEIEAAMWVPTSQLCYCYETCDCVGTSEMSDTSATVIVAAGFFDDTPAVCSDTSYGGDDYGYDDDDDDYSDDATAYGDDDGCTDSTSWNINYFSSRTCEWIETEGGSSWCDSESSDGVEGWDACPTACGICVPDTLYIDVGFSEIAYTDAEDNEDVFIAAMADVADLPEDQVEVYLYSYDRRRGRRLGDAEDGAADRRRLTDTVYASFTLNLWDDSEISNTQSSLSGVNADVIIDAINDAASDYGVEDVFDSISVDSFSVVGGTVFSDDWSYDDYNYGSSECRAYSDCGCSDGEFCNFDYGTYGSCESCDSHSDDSSCYSDGLPSDGEEDCVACCFSDTSYGGDDYPMDDYPTDDYSNDDYHQDDYSNDDYHQDDYSNDDYHMDDYSNDDYHMDDYNDGTWEGRRLARAAGKRRRQAVVALPTRLISDLPGVREKVEALTSKRGGATGNGTAEARRLQYWNNYAYGYYGEPEYNSEGVFVSGDVCLFSGCIDVEIDEGDNPDEISWLFNHNVESSGGAPFQAEILISGSTVQLSCETQPPTTLAPTEGSAAPTMTPAPTFAPTTAVPTISNAPTALFASVTSYAELSDEMSAIAGGAGRPITIGADFTTTAAITFSGSSAVGQIYGLDYTVTASSHTHGMFIVAQQADLEISDVTFVGGLINAGEDANVDGIENACRAESTASVLSGNAIYITDGATVTLERVTMRWFGAQYGGGVYVTSDATIFAYETTFNLCCAHYKGGGLFVTNGHFYLHNSTFSEGYVKDDGDGSAVMIDGADGYLAEIRYTTFDGNRGGTTVKMEEVDLQLYDTTVTNSVANGDGNTEFLSCEDGGQLVLARIFMVDTDLINIGDACIAFLYHANDGDDQDILTTASAASGSLSVTRYYYTYPCPAGKYSEDGLEHTDAINANDPTCSSNVAKCNDACEVCVAGRYLGEDESHLTHMGILACDACPVGTANGDWGDVTAHDSVFDCESCAAGSYVDTTGATECIDCVDGTYSADIESLYCSVCLPGTAANGTRQTACVDCAAGYFSLGSVAFCTACPTGTGTTSDAGAASCYTTAAGTVAAPNEVYGIELESSLTLGNVTADEVNGDASTQSDLLTVLETTFAGDDSFSDLVDSAEISGLGEATDSTADDDARRLDEGYVYTTLPFTLSTNYTAASGENLTSATDLITSQLVDAITAAVEDGTLAANIRRYANATLGALGAGVDGDRSIDGASRSRSNGWNKVSPDVDSYTQCPRGKYSEAGAAGCVLCGTGRYTDQPAQTECKKADQGYYVPVSGATNQTECPVGTYSATEYAACIDCSLGKYTNHTATAGGCYTCANPLTTVESGATYCDACVSGNYWDSVYWLTDGRDALEASMTEYYELLGTDEAITGGGTQCADCCVNCDDQQEEGLDCDYPGMTIEGLEVERGWWRTNKFADQAYICQLSGACKGGNDTDTQCKEGHYGVKCGLCEDNWMYDSVVNRCVECASPAIDITGSPGKLIGAAMIFAVLSAVAVWYARKYCSMKQIGKLQDLIIMGLVKGGEDAMDDGIDDAADGAGDVAAEVEGDAADVAEVDADVDEDVDADGHGHGDGGTNYAKYITKIKIVMGLYQIIGSMTWQLPQIPFPDIMQAPISFSNYFSFDVFSVIPLECYGSVSFFNSMVMTTTLPFIVAALIVAYVGLRFLCVTDPDKRKHLKNSASYALLLLSFCVLPGCSSVCFQYFGCSEYEMGATYNGKARAMLSVLNADPNIRCNEPRYDSWRLYVLLMIFIYPIGTPLGYWALLRSKRHMIDPLLEDDGNQVDEDDLFAKAREDFELVMQQEHKLVIRHVEYADEIAVCAFLIEEYEPRCWWFSVYEVCRRLILTGGLTIFKAGGATQVAIGMLVAMISYRVYVGYAPFIDDDDDAISEVCQTQLVIVFFGALMLTVQNMVPEDEQESGFAQNLFGIVLTMVFFAGMFVAAYYVFLEACGRNVSKHFAPYMWENPAYVKSRNSIFGDPDDPNIKRHARPEISGKLTADDFKFAVGFRQQGKVEKDAEAELLEAMSPEERETYQAMGDDEKRAYVALEPEERETFQAMGDDERRAYVALKSAADDDDAPPEKKRPDAWSDAPPAADDEEKTDEAGGLDAFLCTQLGAAPDGPPRANCLTITFADEQEADDDVALCCGVDDRSAAKIAAEDAGRAPPDDDGPPPLVAIPADETADPNAPHAEVRLANSSYGDSLCGNACGDAGDAPSSLPPGGGGLHL</sequence>
<feature type="transmembrane region" description="Helical" evidence="2">
    <location>
        <begin position="2244"/>
        <end position="2262"/>
    </location>
</feature>
<feature type="compositionally biased region" description="Basic and acidic residues" evidence="1">
    <location>
        <begin position="92"/>
        <end position="109"/>
    </location>
</feature>
<dbReference type="SMART" id="SM01411">
    <property type="entry name" value="Ephrin_rec_like"/>
    <property type="match status" value="4"/>
</dbReference>
<feature type="compositionally biased region" description="Basic and acidic residues" evidence="1">
    <location>
        <begin position="266"/>
        <end position="283"/>
    </location>
</feature>
<feature type="region of interest" description="Disordered" evidence="1">
    <location>
        <begin position="2919"/>
        <end position="2948"/>
    </location>
</feature>
<feature type="region of interest" description="Disordered" evidence="1">
    <location>
        <begin position="2833"/>
        <end position="2869"/>
    </location>
</feature>
<dbReference type="Gene3D" id="2.10.50.10">
    <property type="entry name" value="Tumor Necrosis Factor Receptor, subunit A, domain 2"/>
    <property type="match status" value="2"/>
</dbReference>
<name>F0Y4G7_AURAN</name>
<feature type="compositionally biased region" description="Low complexity" evidence="1">
    <location>
        <begin position="110"/>
        <end position="171"/>
    </location>
</feature>
<feature type="transmembrane region" description="Helical" evidence="2">
    <location>
        <begin position="2686"/>
        <end position="2708"/>
    </location>
</feature>
<dbReference type="RefSeq" id="XP_009035197.1">
    <property type="nucleotide sequence ID" value="XM_009036949.1"/>
</dbReference>
<organism evidence="4">
    <name type="scientific">Aureococcus anophagefferens</name>
    <name type="common">Harmful bloom alga</name>
    <dbReference type="NCBI Taxonomy" id="44056"/>
    <lineage>
        <taxon>Eukaryota</taxon>
        <taxon>Sar</taxon>
        <taxon>Stramenopiles</taxon>
        <taxon>Ochrophyta</taxon>
        <taxon>Pelagophyceae</taxon>
        <taxon>Pelagomonadales</taxon>
        <taxon>Pelagomonadaceae</taxon>
        <taxon>Aureococcus</taxon>
    </lineage>
</organism>
<feature type="compositionally biased region" description="Basic and acidic residues" evidence="1">
    <location>
        <begin position="190"/>
        <end position="207"/>
    </location>
</feature>
<dbReference type="SUPFAM" id="SSF51126">
    <property type="entry name" value="Pectin lyase-like"/>
    <property type="match status" value="1"/>
</dbReference>
<dbReference type="CDD" id="cd00185">
    <property type="entry name" value="TNFRSF"/>
    <property type="match status" value="1"/>
</dbReference>
<feature type="compositionally biased region" description="Low complexity" evidence="1">
    <location>
        <begin position="284"/>
        <end position="320"/>
    </location>
</feature>
<feature type="compositionally biased region" description="Basic and acidic residues" evidence="1">
    <location>
        <begin position="1117"/>
        <end position="1134"/>
    </location>
</feature>
<feature type="transmembrane region" description="Helical" evidence="2">
    <location>
        <begin position="2445"/>
        <end position="2466"/>
    </location>
</feature>
<feature type="transmembrane region" description="Helical" evidence="2">
    <location>
        <begin position="2613"/>
        <end position="2636"/>
    </location>
</feature>
<dbReference type="InterPro" id="IPR009030">
    <property type="entry name" value="Growth_fac_rcpt_cys_sf"/>
</dbReference>
<evidence type="ECO:0000256" key="2">
    <source>
        <dbReference type="SAM" id="Phobius"/>
    </source>
</evidence>
<protein>
    <recommendedName>
        <fullName evidence="5">TNFR-Cys domain-containing protein</fullName>
    </recommendedName>
</protein>
<dbReference type="EMBL" id="GL833124">
    <property type="protein sequence ID" value="EGB10397.1"/>
    <property type="molecule type" value="Genomic_DNA"/>
</dbReference>
<feature type="transmembrane region" description="Helical" evidence="2">
    <location>
        <begin position="2656"/>
        <end position="2674"/>
    </location>
</feature>
<feature type="compositionally biased region" description="Low complexity" evidence="1">
    <location>
        <begin position="34"/>
        <end position="73"/>
    </location>
</feature>